<keyword evidence="4" id="KW-1185">Reference proteome</keyword>
<accession>A0A084VUU1</accession>
<sequence length="81" mass="8648">MSSQGLNTSLIDIASPGAASELLIGENCQDNCHGLVGPGNGERPGHYPSRMQVTQLRGVLDLPTPWQHRDGSSPDVPHYRG</sequence>
<evidence type="ECO:0000313" key="4">
    <source>
        <dbReference type="Proteomes" id="UP000030765"/>
    </source>
</evidence>
<reference evidence="3" key="2">
    <citation type="submission" date="2020-05" db="UniProtKB">
        <authorList>
            <consortium name="EnsemblMetazoa"/>
        </authorList>
    </citation>
    <scope>IDENTIFICATION</scope>
</reference>
<dbReference type="AlphaFoldDB" id="A0A084VUU1"/>
<dbReference type="EMBL" id="KE525142">
    <property type="protein sequence ID" value="KFB41735.1"/>
    <property type="molecule type" value="Genomic_DNA"/>
</dbReference>
<dbReference type="Proteomes" id="UP000030765">
    <property type="component" value="Unassembled WGS sequence"/>
</dbReference>
<protein>
    <submittedName>
        <fullName evidence="2 3">Uncharacterized protein</fullName>
    </submittedName>
</protein>
<gene>
    <name evidence="2" type="ORF">ZHAS_00009367</name>
</gene>
<dbReference type="VEuPathDB" id="VectorBase:ASIC009367"/>
<reference evidence="2 4" key="1">
    <citation type="journal article" date="2014" name="BMC Genomics">
        <title>Genome sequence of Anopheles sinensis provides insight into genetics basis of mosquito competence for malaria parasites.</title>
        <authorList>
            <person name="Zhou D."/>
            <person name="Zhang D."/>
            <person name="Ding G."/>
            <person name="Shi L."/>
            <person name="Hou Q."/>
            <person name="Ye Y."/>
            <person name="Xu Y."/>
            <person name="Zhou H."/>
            <person name="Xiong C."/>
            <person name="Li S."/>
            <person name="Yu J."/>
            <person name="Hong S."/>
            <person name="Yu X."/>
            <person name="Zou P."/>
            <person name="Chen C."/>
            <person name="Chang X."/>
            <person name="Wang W."/>
            <person name="Lv Y."/>
            <person name="Sun Y."/>
            <person name="Ma L."/>
            <person name="Shen B."/>
            <person name="Zhu C."/>
        </authorList>
    </citation>
    <scope>NUCLEOTIDE SEQUENCE [LARGE SCALE GENOMIC DNA]</scope>
</reference>
<name>A0A084VUU1_ANOSI</name>
<evidence type="ECO:0000313" key="2">
    <source>
        <dbReference type="EMBL" id="KFB41735.1"/>
    </source>
</evidence>
<feature type="region of interest" description="Disordered" evidence="1">
    <location>
        <begin position="62"/>
        <end position="81"/>
    </location>
</feature>
<dbReference type="EMBL" id="ATLV01017017">
    <property type="status" value="NOT_ANNOTATED_CDS"/>
    <property type="molecule type" value="Genomic_DNA"/>
</dbReference>
<proteinExistence type="predicted"/>
<evidence type="ECO:0000256" key="1">
    <source>
        <dbReference type="SAM" id="MobiDB-lite"/>
    </source>
</evidence>
<dbReference type="EnsemblMetazoa" id="ASIC009367-RA">
    <property type="protein sequence ID" value="ASIC009367-PA"/>
    <property type="gene ID" value="ASIC009367"/>
</dbReference>
<organism evidence="2">
    <name type="scientific">Anopheles sinensis</name>
    <name type="common">Mosquito</name>
    <dbReference type="NCBI Taxonomy" id="74873"/>
    <lineage>
        <taxon>Eukaryota</taxon>
        <taxon>Metazoa</taxon>
        <taxon>Ecdysozoa</taxon>
        <taxon>Arthropoda</taxon>
        <taxon>Hexapoda</taxon>
        <taxon>Insecta</taxon>
        <taxon>Pterygota</taxon>
        <taxon>Neoptera</taxon>
        <taxon>Endopterygota</taxon>
        <taxon>Diptera</taxon>
        <taxon>Nematocera</taxon>
        <taxon>Culicoidea</taxon>
        <taxon>Culicidae</taxon>
        <taxon>Anophelinae</taxon>
        <taxon>Anopheles</taxon>
    </lineage>
</organism>
<evidence type="ECO:0000313" key="3">
    <source>
        <dbReference type="EnsemblMetazoa" id="ASIC009367-PA"/>
    </source>
</evidence>